<reference evidence="1 2" key="1">
    <citation type="submission" date="2022-01" db="EMBL/GenBank/DDBJ databases">
        <title>A high-quality chromosome-level genome assembly of rohu carp, Labeo rohita.</title>
        <authorList>
            <person name="Arick M.A. II"/>
            <person name="Hsu C.-Y."/>
            <person name="Magbanua Z."/>
            <person name="Pechanova O."/>
            <person name="Grover C."/>
            <person name="Miller E."/>
            <person name="Thrash A."/>
            <person name="Ezzel L."/>
            <person name="Alam S."/>
            <person name="Benzie J."/>
            <person name="Hamilton M."/>
            <person name="Karsi A."/>
            <person name="Lawrence M.L."/>
            <person name="Peterson D.G."/>
        </authorList>
    </citation>
    <scope>NUCLEOTIDE SEQUENCE [LARGE SCALE GENOMIC DNA]</scope>
    <source>
        <strain evidence="2">BAU-BD-2019</strain>
        <tissue evidence="1">Blood</tissue>
    </source>
</reference>
<name>A0ABQ8MEE4_LABRO</name>
<protein>
    <submittedName>
        <fullName evidence="1">Phosphoribosyl-AMP cyclohydrolase</fullName>
    </submittedName>
</protein>
<gene>
    <name evidence="1" type="ORF">H4Q32_006821</name>
</gene>
<organism evidence="1 2">
    <name type="scientific">Labeo rohita</name>
    <name type="common">Indian major carp</name>
    <name type="synonym">Cyprinus rohita</name>
    <dbReference type="NCBI Taxonomy" id="84645"/>
    <lineage>
        <taxon>Eukaryota</taxon>
        <taxon>Metazoa</taxon>
        <taxon>Chordata</taxon>
        <taxon>Craniata</taxon>
        <taxon>Vertebrata</taxon>
        <taxon>Euteleostomi</taxon>
        <taxon>Actinopterygii</taxon>
        <taxon>Neopterygii</taxon>
        <taxon>Teleostei</taxon>
        <taxon>Ostariophysi</taxon>
        <taxon>Cypriniformes</taxon>
        <taxon>Cyprinidae</taxon>
        <taxon>Labeoninae</taxon>
        <taxon>Labeonini</taxon>
        <taxon>Labeo</taxon>
    </lineage>
</organism>
<sequence>MHITNQLKLSFDIENLQNIFMKLLLNILLIFSIKEKSIIFDPYNVFLATYDWFCGPGSHIHLYPAKFKHKLKQTGPSCHSFKSSLYFSE</sequence>
<keyword evidence="2" id="KW-1185">Reference proteome</keyword>
<dbReference type="Proteomes" id="UP000830375">
    <property type="component" value="Unassembled WGS sequence"/>
</dbReference>
<proteinExistence type="predicted"/>
<comment type="caution">
    <text evidence="1">The sequence shown here is derived from an EMBL/GenBank/DDBJ whole genome shotgun (WGS) entry which is preliminary data.</text>
</comment>
<dbReference type="EMBL" id="JACTAM010000008">
    <property type="protein sequence ID" value="KAI2661266.1"/>
    <property type="molecule type" value="Genomic_DNA"/>
</dbReference>
<evidence type="ECO:0000313" key="1">
    <source>
        <dbReference type="EMBL" id="KAI2661266.1"/>
    </source>
</evidence>
<accession>A0ABQ8MEE4</accession>
<evidence type="ECO:0000313" key="2">
    <source>
        <dbReference type="Proteomes" id="UP000830375"/>
    </source>
</evidence>